<proteinExistence type="predicted"/>
<keyword evidence="3" id="KW-1185">Reference proteome</keyword>
<evidence type="ECO:0000313" key="3">
    <source>
        <dbReference type="Proteomes" id="UP000327108"/>
    </source>
</evidence>
<dbReference type="CDD" id="cd14727">
    <property type="entry name" value="ChanN-like"/>
    <property type="match status" value="1"/>
</dbReference>
<feature type="domain" description="Haem-binding uptake Tiki superfamily ChaN" evidence="1">
    <location>
        <begin position="28"/>
        <end position="238"/>
    </location>
</feature>
<sequence>MSLEPLSVQAGQWIDSKSPEVRTHQSIMREMAKKRVVLLGEQHDRHDIHRWQVNVSASLLALRDELAVGFEMFPRRIQPVLDEWVAGKLEAEQFLEKAEWGKVWGFDADLYWPLFHFCREFRVKMLALNCRRDLVTRVGKEGWEAIVEEDRDGLTPARPASLAHREHLLRLTNGGPPVMQGKSADAPEFDRFVRAQQTWDRAFACNIAAYLNEKPEALVVGIIGRGHMEYGFGTPVQLDDLGINQVGVLLTEDVGDAASTLKVAEIPAIADAVFGLADS</sequence>
<dbReference type="RefSeq" id="WP_151091276.1">
    <property type="nucleotide sequence ID" value="NZ_VYXQ01000001.1"/>
</dbReference>
<evidence type="ECO:0000259" key="1">
    <source>
        <dbReference type="Pfam" id="PF04187"/>
    </source>
</evidence>
<keyword evidence="2" id="KW-0449">Lipoprotein</keyword>
<dbReference type="EMBL" id="VYXQ01000001">
    <property type="protein sequence ID" value="KAA9371174.1"/>
    <property type="molecule type" value="Genomic_DNA"/>
</dbReference>
<name>A0A5N1KAA8_9HYPH</name>
<dbReference type="Gene3D" id="3.40.50.11550">
    <property type="match status" value="1"/>
</dbReference>
<gene>
    <name evidence="2" type="ORF">F3W84_01870</name>
</gene>
<dbReference type="InterPro" id="IPR007314">
    <property type="entry name" value="Cofac_haem-bd_dom"/>
</dbReference>
<dbReference type="AlphaFoldDB" id="A0A5N1KAA8"/>
<evidence type="ECO:0000313" key="2">
    <source>
        <dbReference type="EMBL" id="KAA9371174.1"/>
    </source>
</evidence>
<organism evidence="2 3">
    <name type="scientific">Ochrobactrum quorumnocens</name>
    <dbReference type="NCBI Taxonomy" id="271865"/>
    <lineage>
        <taxon>Bacteria</taxon>
        <taxon>Pseudomonadati</taxon>
        <taxon>Pseudomonadota</taxon>
        <taxon>Alphaproteobacteria</taxon>
        <taxon>Hyphomicrobiales</taxon>
        <taxon>Brucellaceae</taxon>
        <taxon>Brucella/Ochrobactrum group</taxon>
        <taxon>Ochrobactrum</taxon>
    </lineage>
</organism>
<reference evidence="2 3" key="1">
    <citation type="submission" date="2019-09" db="EMBL/GenBank/DDBJ databases">
        <title>Biological control of the noxious weed angled onion (Allium triquetrum) thwarted by endophytic bacteria in Victoria, Australia.</title>
        <authorList>
            <person name="Tehranchian P."/>
            <person name="Adair R.J."/>
            <person name="Van T.H."/>
            <person name="Morrison P.D."/>
            <person name="Williams H."/>
            <person name="Lawrie A.C."/>
        </authorList>
    </citation>
    <scope>NUCLEOTIDE SEQUENCE [LARGE SCALE GENOMIC DNA]</scope>
    <source>
        <strain evidence="2 3">RPTAtOch1</strain>
    </source>
</reference>
<dbReference type="Proteomes" id="UP000327108">
    <property type="component" value="Unassembled WGS sequence"/>
</dbReference>
<comment type="caution">
    <text evidence="2">The sequence shown here is derived from an EMBL/GenBank/DDBJ whole genome shotgun (WGS) entry which is preliminary data.</text>
</comment>
<dbReference type="SUPFAM" id="SSF159501">
    <property type="entry name" value="EreA/ChaN-like"/>
    <property type="match status" value="1"/>
</dbReference>
<protein>
    <submittedName>
        <fullName evidence="2">ChaN family lipoprotein</fullName>
    </submittedName>
</protein>
<accession>A0A5N1KAA8</accession>
<dbReference type="Pfam" id="PF04187">
    <property type="entry name" value="Cofac_haem_bdg"/>
    <property type="match status" value="1"/>
</dbReference>